<dbReference type="Pfam" id="PF13362">
    <property type="entry name" value="Toprim_3"/>
    <property type="match status" value="1"/>
</dbReference>
<gene>
    <name evidence="4" type="ORF">LMG27198_50440</name>
</gene>
<sequence>MGLASNGGPFFLGGDSMSSSVASELSRRLAQDAEGVCRHYLSNGRPHGRYWIVGDARNTPGRSLFVRLTGPESGKGAAGNWTDASTNEFGDLLDIIRESAGLNNFADVLDEARRFLRLPRADPRPKQRLDRRQRPTGAPDSARRLFALSRPIAGTLAERYLHHRGIATPQNLEGLRFHSRCYYRSGDTSAPETWPAMIAAVTDLKGKITGVHRTWLDKSGRGKAPIASPRRAMGELLGNGVRFGAPLDVMATGEGIETVLSVRCLLPSMPMIAALSSRHLAAILFPKGLRRLYVLRDNDTAGERASVTLIDRATAEGIEAVVLTPELGDFNDDLRSRCKARVHAAIRDQLAPQDMSRFMSPAR</sequence>
<dbReference type="InterPro" id="IPR034154">
    <property type="entry name" value="TOPRIM_DnaG/twinkle"/>
</dbReference>
<evidence type="ECO:0000259" key="3">
    <source>
        <dbReference type="Pfam" id="PF23639"/>
    </source>
</evidence>
<dbReference type="CDD" id="cd01029">
    <property type="entry name" value="TOPRIM_primases"/>
    <property type="match status" value="1"/>
</dbReference>
<dbReference type="Proteomes" id="UP001144323">
    <property type="component" value="Unassembled WGS sequence"/>
</dbReference>
<feature type="domain" description="Toprim" evidence="2">
    <location>
        <begin position="250"/>
        <end position="338"/>
    </location>
</feature>
<organism evidence="4 5">
    <name type="scientific">Methylocystis echinoides</name>
    <dbReference type="NCBI Taxonomy" id="29468"/>
    <lineage>
        <taxon>Bacteria</taxon>
        <taxon>Pseudomonadati</taxon>
        <taxon>Pseudomonadota</taxon>
        <taxon>Alphaproteobacteria</taxon>
        <taxon>Hyphomicrobiales</taxon>
        <taxon>Methylocystaceae</taxon>
        <taxon>Methylocystis</taxon>
    </lineage>
</organism>
<dbReference type="EMBL" id="BSEC01000007">
    <property type="protein sequence ID" value="GLI96052.1"/>
    <property type="molecule type" value="Genomic_DNA"/>
</dbReference>
<reference evidence="4" key="1">
    <citation type="journal article" date="2023" name="Int. J. Syst. Evol. Microbiol.">
        <title>Methylocystis iwaonis sp. nov., a type II methane-oxidizing bacterium from surface soil of a rice paddy field in Japan, and emended description of the genus Methylocystis (ex Whittenbury et al. 1970) Bowman et al. 1993.</title>
        <authorList>
            <person name="Kaise H."/>
            <person name="Sawadogo J.B."/>
            <person name="Alam M.S."/>
            <person name="Ueno C."/>
            <person name="Dianou D."/>
            <person name="Shinjo R."/>
            <person name="Asakawa S."/>
        </authorList>
    </citation>
    <scope>NUCLEOTIDE SEQUENCE</scope>
    <source>
        <strain evidence="4">LMG27198</strain>
    </source>
</reference>
<evidence type="ECO:0000313" key="5">
    <source>
        <dbReference type="Proteomes" id="UP001144323"/>
    </source>
</evidence>
<dbReference type="InterPro" id="IPR006171">
    <property type="entry name" value="TOPRIM_dom"/>
</dbReference>
<evidence type="ECO:0000313" key="4">
    <source>
        <dbReference type="EMBL" id="GLI96052.1"/>
    </source>
</evidence>
<protein>
    <submittedName>
        <fullName evidence="4">DNA primase</fullName>
    </submittedName>
</protein>
<accession>A0A9W6LUZ1</accession>
<feature type="domain" description="DUF7146" evidence="3">
    <location>
        <begin position="138"/>
        <end position="243"/>
    </location>
</feature>
<evidence type="ECO:0000256" key="1">
    <source>
        <dbReference type="SAM" id="MobiDB-lite"/>
    </source>
</evidence>
<proteinExistence type="predicted"/>
<keyword evidence="5" id="KW-1185">Reference proteome</keyword>
<dbReference type="Pfam" id="PF23639">
    <property type="entry name" value="DUF7146"/>
    <property type="match status" value="1"/>
</dbReference>
<dbReference type="Gene3D" id="3.40.1360.10">
    <property type="match status" value="1"/>
</dbReference>
<feature type="region of interest" description="Disordered" evidence="1">
    <location>
        <begin position="119"/>
        <end position="143"/>
    </location>
</feature>
<evidence type="ECO:0000259" key="2">
    <source>
        <dbReference type="Pfam" id="PF13362"/>
    </source>
</evidence>
<dbReference type="AlphaFoldDB" id="A0A9W6LUZ1"/>
<name>A0A9W6LUZ1_9HYPH</name>
<dbReference type="InterPro" id="IPR055570">
    <property type="entry name" value="DUF7146"/>
</dbReference>
<comment type="caution">
    <text evidence="4">The sequence shown here is derived from an EMBL/GenBank/DDBJ whole genome shotgun (WGS) entry which is preliminary data.</text>
</comment>
<feature type="compositionally biased region" description="Basic and acidic residues" evidence="1">
    <location>
        <begin position="119"/>
        <end position="133"/>
    </location>
</feature>